<dbReference type="EMBL" id="CP123967">
    <property type="protein sequence ID" value="WGT48341.1"/>
    <property type="molecule type" value="Genomic_DNA"/>
</dbReference>
<sequence>MVGPHFGPLLGEGYATWREAFTRLVTDILDDGSRVGIDLGWDPDEIRAVLAENSDALDEVTVPQLIEVDHWSKNSMIRDGHISRSLTTSGRCSGIPLWRRG</sequence>
<reference evidence="1 2" key="1">
    <citation type="journal article" date="2008" name="Int. J. Syst. Evol. Microbiol.">
        <title>Tessaracoccus flavescens sp. nov., isolated from marine sediment.</title>
        <authorList>
            <person name="Lee D.W."/>
            <person name="Lee S.D."/>
        </authorList>
    </citation>
    <scope>NUCLEOTIDE SEQUENCE [LARGE SCALE GENOMIC DNA]</scope>
    <source>
        <strain evidence="1 2">T21</strain>
    </source>
</reference>
<evidence type="ECO:0000313" key="1">
    <source>
        <dbReference type="EMBL" id="WGT48341.1"/>
    </source>
</evidence>
<evidence type="ECO:0000313" key="2">
    <source>
        <dbReference type="Proteomes" id="UP001244136"/>
    </source>
</evidence>
<keyword evidence="2" id="KW-1185">Reference proteome</keyword>
<name>A0ABY8Q1B4_9ACTN</name>
<dbReference type="Proteomes" id="UP001244136">
    <property type="component" value="Chromosome"/>
</dbReference>
<dbReference type="RefSeq" id="WP_281145977.1">
    <property type="nucleotide sequence ID" value="NZ_CP123967.1"/>
</dbReference>
<protein>
    <submittedName>
        <fullName evidence="1">Uncharacterized protein</fullName>
    </submittedName>
</protein>
<organism evidence="1 2">
    <name type="scientific">Tessaracoccus lacteus</name>
    <dbReference type="NCBI Taxonomy" id="3041766"/>
    <lineage>
        <taxon>Bacteria</taxon>
        <taxon>Bacillati</taxon>
        <taxon>Actinomycetota</taxon>
        <taxon>Actinomycetes</taxon>
        <taxon>Propionibacteriales</taxon>
        <taxon>Propionibacteriaceae</taxon>
        <taxon>Tessaracoccus</taxon>
    </lineage>
</organism>
<accession>A0ABY8Q1B4</accession>
<proteinExistence type="predicted"/>
<gene>
    <name evidence="1" type="ORF">QH948_06250</name>
</gene>